<dbReference type="Proteomes" id="UP000824081">
    <property type="component" value="Unassembled WGS sequence"/>
</dbReference>
<keyword evidence="1" id="KW-0472">Membrane</keyword>
<protein>
    <submittedName>
        <fullName evidence="2">Uncharacterized protein</fullName>
    </submittedName>
</protein>
<evidence type="ECO:0000313" key="3">
    <source>
        <dbReference type="Proteomes" id="UP000824081"/>
    </source>
</evidence>
<feature type="transmembrane region" description="Helical" evidence="1">
    <location>
        <begin position="102"/>
        <end position="123"/>
    </location>
</feature>
<dbReference type="EMBL" id="DVMZ01000058">
    <property type="protein sequence ID" value="HIU58884.1"/>
    <property type="molecule type" value="Genomic_DNA"/>
</dbReference>
<feature type="transmembrane region" description="Helical" evidence="1">
    <location>
        <begin position="12"/>
        <end position="33"/>
    </location>
</feature>
<name>A0A9D1MEP2_9FIRM</name>
<evidence type="ECO:0000256" key="1">
    <source>
        <dbReference type="SAM" id="Phobius"/>
    </source>
</evidence>
<dbReference type="AlphaFoldDB" id="A0A9D1MEP2"/>
<keyword evidence="1" id="KW-1133">Transmembrane helix</keyword>
<reference evidence="2" key="2">
    <citation type="journal article" date="2021" name="PeerJ">
        <title>Extensive microbial diversity within the chicken gut microbiome revealed by metagenomics and culture.</title>
        <authorList>
            <person name="Gilroy R."/>
            <person name="Ravi A."/>
            <person name="Getino M."/>
            <person name="Pursley I."/>
            <person name="Horton D.L."/>
            <person name="Alikhan N.F."/>
            <person name="Baker D."/>
            <person name="Gharbi K."/>
            <person name="Hall N."/>
            <person name="Watson M."/>
            <person name="Adriaenssens E.M."/>
            <person name="Foster-Nyarko E."/>
            <person name="Jarju S."/>
            <person name="Secka A."/>
            <person name="Antonio M."/>
            <person name="Oren A."/>
            <person name="Chaudhuri R.R."/>
            <person name="La Ragione R."/>
            <person name="Hildebrand F."/>
            <person name="Pallen M.J."/>
        </authorList>
    </citation>
    <scope>NUCLEOTIDE SEQUENCE</scope>
    <source>
        <strain evidence="2">11687</strain>
    </source>
</reference>
<gene>
    <name evidence="2" type="ORF">IAC57_02160</name>
</gene>
<evidence type="ECO:0000313" key="2">
    <source>
        <dbReference type="EMBL" id="HIU58884.1"/>
    </source>
</evidence>
<keyword evidence="1" id="KW-0812">Transmembrane</keyword>
<organism evidence="2 3">
    <name type="scientific">Candidatus Scatosoma pullistercoris</name>
    <dbReference type="NCBI Taxonomy" id="2840934"/>
    <lineage>
        <taxon>Bacteria</taxon>
        <taxon>Bacillati</taxon>
        <taxon>Bacillota</taxon>
        <taxon>Clostridia</taxon>
        <taxon>Candidatus Scatosoma</taxon>
    </lineage>
</organism>
<proteinExistence type="predicted"/>
<feature type="transmembrane region" description="Helical" evidence="1">
    <location>
        <begin position="40"/>
        <end position="61"/>
    </location>
</feature>
<accession>A0A9D1MEP2</accession>
<comment type="caution">
    <text evidence="2">The sequence shown here is derived from an EMBL/GenBank/DDBJ whole genome shotgun (WGS) entry which is preliminary data.</text>
</comment>
<feature type="transmembrane region" description="Helical" evidence="1">
    <location>
        <begin position="67"/>
        <end position="90"/>
    </location>
</feature>
<feature type="transmembrane region" description="Helical" evidence="1">
    <location>
        <begin position="143"/>
        <end position="175"/>
    </location>
</feature>
<reference evidence="2" key="1">
    <citation type="submission" date="2020-10" db="EMBL/GenBank/DDBJ databases">
        <authorList>
            <person name="Gilroy R."/>
        </authorList>
    </citation>
    <scope>NUCLEOTIDE SEQUENCE</scope>
    <source>
        <strain evidence="2">11687</strain>
    </source>
</reference>
<sequence>MSPRLFTTAKDIAFIGIIVASMIAGQIVFAAVAGVEIVTVLFLSFCVAYGVRRGMIAGTVFSLLRCMWFGFVLNVVVVYILYYNLFAVIFGLLGRMPGKLPLLARIFILTVAAAAVTACFSLLDDLISPLILGLSARGTRAYFYASLPVMATQSVCAAVTVALLWYPLSGIFALFSKHRYR</sequence>